<dbReference type="Proteomes" id="UP000314294">
    <property type="component" value="Unassembled WGS sequence"/>
</dbReference>
<dbReference type="AlphaFoldDB" id="A0A4Z2IBD9"/>
<protein>
    <submittedName>
        <fullName evidence="2">Uncharacterized protein</fullName>
    </submittedName>
</protein>
<dbReference type="EMBL" id="SRLO01000105">
    <property type="protein sequence ID" value="TNN75306.1"/>
    <property type="molecule type" value="Genomic_DNA"/>
</dbReference>
<sequence>MGRQKHRSEKRDREVERAEKAPGGGQLSLGLSGELGKRVPRQVDETSDITEHQIREGLWMLVSQPLHEEVRKTEQFIKICAQIGKYRHIKTEIHMIPHNVDVDHC</sequence>
<feature type="compositionally biased region" description="Basic and acidic residues" evidence="1">
    <location>
        <begin position="9"/>
        <end position="20"/>
    </location>
</feature>
<proteinExistence type="predicted"/>
<name>A0A4Z2IBD9_9TELE</name>
<evidence type="ECO:0000313" key="2">
    <source>
        <dbReference type="EMBL" id="TNN75306.1"/>
    </source>
</evidence>
<comment type="caution">
    <text evidence="2">The sequence shown here is derived from an EMBL/GenBank/DDBJ whole genome shotgun (WGS) entry which is preliminary data.</text>
</comment>
<feature type="compositionally biased region" description="Basic and acidic residues" evidence="1">
    <location>
        <begin position="35"/>
        <end position="48"/>
    </location>
</feature>
<reference evidence="2 3" key="1">
    <citation type="submission" date="2019-03" db="EMBL/GenBank/DDBJ databases">
        <title>First draft genome of Liparis tanakae, snailfish: a comprehensive survey of snailfish specific genes.</title>
        <authorList>
            <person name="Kim W."/>
            <person name="Song I."/>
            <person name="Jeong J.-H."/>
            <person name="Kim D."/>
            <person name="Kim S."/>
            <person name="Ryu S."/>
            <person name="Song J.Y."/>
            <person name="Lee S.K."/>
        </authorList>
    </citation>
    <scope>NUCLEOTIDE SEQUENCE [LARGE SCALE GENOMIC DNA]</scope>
    <source>
        <tissue evidence="2">Muscle</tissue>
    </source>
</reference>
<gene>
    <name evidence="2" type="ORF">EYF80_014543</name>
</gene>
<accession>A0A4Z2IBD9</accession>
<feature type="region of interest" description="Disordered" evidence="1">
    <location>
        <begin position="1"/>
        <end position="48"/>
    </location>
</feature>
<keyword evidence="3" id="KW-1185">Reference proteome</keyword>
<evidence type="ECO:0000313" key="3">
    <source>
        <dbReference type="Proteomes" id="UP000314294"/>
    </source>
</evidence>
<evidence type="ECO:0000256" key="1">
    <source>
        <dbReference type="SAM" id="MobiDB-lite"/>
    </source>
</evidence>
<organism evidence="2 3">
    <name type="scientific">Liparis tanakae</name>
    <name type="common">Tanaka's snailfish</name>
    <dbReference type="NCBI Taxonomy" id="230148"/>
    <lineage>
        <taxon>Eukaryota</taxon>
        <taxon>Metazoa</taxon>
        <taxon>Chordata</taxon>
        <taxon>Craniata</taxon>
        <taxon>Vertebrata</taxon>
        <taxon>Euteleostomi</taxon>
        <taxon>Actinopterygii</taxon>
        <taxon>Neopterygii</taxon>
        <taxon>Teleostei</taxon>
        <taxon>Neoteleostei</taxon>
        <taxon>Acanthomorphata</taxon>
        <taxon>Eupercaria</taxon>
        <taxon>Perciformes</taxon>
        <taxon>Cottioidei</taxon>
        <taxon>Cottales</taxon>
        <taxon>Liparidae</taxon>
        <taxon>Liparis</taxon>
    </lineage>
</organism>